<accession>A0Q1X1</accession>
<dbReference type="EMBL" id="CP000382">
    <property type="protein sequence ID" value="ABK60634.1"/>
    <property type="molecule type" value="Genomic_DNA"/>
</dbReference>
<dbReference type="RefSeq" id="WP_011722613.1">
    <property type="nucleotide sequence ID" value="NC_008593.1"/>
</dbReference>
<sequence>MYQYVKSYYDYIFNIVDKNLSINDGMNELINYCNKKCESDIWNELRELDFNEEKECLIDWIEENLQDSPPEDHIDCLYFGLFDGVYDDEETCGLYLSGAELEEGQDLEDLELEYEPDDMYASSEILYKTSKILKKSDNDIKQIGEYIIYLGYAVLIIKEISKSTYGLFNEINIKKIVIGFDEGDCISLDL</sequence>
<gene>
    <name evidence="1" type="ordered locus">NT01CX_0114</name>
</gene>
<protein>
    <submittedName>
        <fullName evidence="1">Uncharacterized protein</fullName>
    </submittedName>
</protein>
<evidence type="ECO:0000313" key="1">
    <source>
        <dbReference type="EMBL" id="ABK60634.1"/>
    </source>
</evidence>
<dbReference type="KEGG" id="cno:NT01CX_0114"/>
<reference evidence="1 2" key="1">
    <citation type="journal article" date="2006" name="Nat. Biotechnol.">
        <title>The genome and transcriptomes of the anti-tumor agent Clostridium novyi-NT.</title>
        <authorList>
            <person name="Bettegowda C."/>
            <person name="Huang X."/>
            <person name="Lin J."/>
            <person name="Cheong I."/>
            <person name="Kohli M."/>
            <person name="Szabo S.A."/>
            <person name="Zhang X."/>
            <person name="Diaz L.A. Jr."/>
            <person name="Velculescu V.E."/>
            <person name="Parmigiani G."/>
            <person name="Kinzler K.W."/>
            <person name="Vogelstein B."/>
            <person name="Zhou S."/>
        </authorList>
    </citation>
    <scope>NUCLEOTIDE SEQUENCE [LARGE SCALE GENOMIC DNA]</scope>
    <source>
        <strain evidence="1 2">NT</strain>
    </source>
</reference>
<dbReference type="AlphaFoldDB" id="A0Q1X1"/>
<evidence type="ECO:0000313" key="2">
    <source>
        <dbReference type="Proteomes" id="UP000008220"/>
    </source>
</evidence>
<dbReference type="HOGENOM" id="CLU_1319808_0_0_9"/>
<dbReference type="STRING" id="386415.NT01CX_0114"/>
<keyword evidence="2" id="KW-1185">Reference proteome</keyword>
<dbReference type="eggNOG" id="ENOG502ZGNU">
    <property type="taxonomic scope" value="Bacteria"/>
</dbReference>
<name>A0Q1X1_CLONN</name>
<organism evidence="1 2">
    <name type="scientific">Clostridium novyi (strain NT)</name>
    <dbReference type="NCBI Taxonomy" id="386415"/>
    <lineage>
        <taxon>Bacteria</taxon>
        <taxon>Bacillati</taxon>
        <taxon>Bacillota</taxon>
        <taxon>Clostridia</taxon>
        <taxon>Eubacteriales</taxon>
        <taxon>Clostridiaceae</taxon>
        <taxon>Clostridium</taxon>
    </lineage>
</organism>
<proteinExistence type="predicted"/>
<dbReference type="Proteomes" id="UP000008220">
    <property type="component" value="Chromosome"/>
</dbReference>